<feature type="transmembrane region" description="Helical" evidence="6">
    <location>
        <begin position="98"/>
        <end position="120"/>
    </location>
</feature>
<comment type="subcellular location">
    <subcellularLocation>
        <location evidence="1">Membrane</location>
        <topology evidence="1">Multi-pass membrane protein</topology>
    </subcellularLocation>
</comment>
<gene>
    <name evidence="7" type="ORF">AMAG_06074</name>
</gene>
<dbReference type="PANTHER" id="PTHR11266:SF93">
    <property type="entry name" value="INTEGRAL MEMBRANE PROTEIN 25D9-6"/>
    <property type="match status" value="1"/>
</dbReference>
<feature type="transmembrane region" description="Helical" evidence="6">
    <location>
        <begin position="159"/>
        <end position="177"/>
    </location>
</feature>
<dbReference type="AlphaFoldDB" id="A0A0L0SE02"/>
<sequence length="201" mass="22152">MTVQSKQGNRGWWAAYVAMLAARPVLTKAATSAFLNTLQETISQVMTNPRQDRGIVLEKALKMGTYGFTIGGPLGHFLYAILNGVFSGTSLGHQIGQLVGANVFVVPIQNAVYLAAMALISGGDVVAEVKRGFWPLMKLTWSIFPVVQLIAIKFLRPDLWLPFFQAVGFVFGVYVSYQVKNAQRRRRLSDGSKRKSQPRSS</sequence>
<keyword evidence="4 6" id="KW-1133">Transmembrane helix</keyword>
<organism evidence="7 8">
    <name type="scientific">Allomyces macrogynus (strain ATCC 38327)</name>
    <name type="common">Allomyces javanicus var. macrogynus</name>
    <dbReference type="NCBI Taxonomy" id="578462"/>
    <lineage>
        <taxon>Eukaryota</taxon>
        <taxon>Fungi</taxon>
        <taxon>Fungi incertae sedis</taxon>
        <taxon>Blastocladiomycota</taxon>
        <taxon>Blastocladiomycetes</taxon>
        <taxon>Blastocladiales</taxon>
        <taxon>Blastocladiaceae</taxon>
        <taxon>Allomyces</taxon>
    </lineage>
</organism>
<feature type="transmembrane region" description="Helical" evidence="6">
    <location>
        <begin position="63"/>
        <end position="86"/>
    </location>
</feature>
<evidence type="ECO:0000256" key="6">
    <source>
        <dbReference type="RuleBase" id="RU363053"/>
    </source>
</evidence>
<keyword evidence="5 6" id="KW-0472">Membrane</keyword>
<keyword evidence="8" id="KW-1185">Reference proteome</keyword>
<accession>A0A0L0SE02</accession>
<evidence type="ECO:0000256" key="5">
    <source>
        <dbReference type="ARBA" id="ARBA00023136"/>
    </source>
</evidence>
<evidence type="ECO:0000256" key="3">
    <source>
        <dbReference type="ARBA" id="ARBA00022692"/>
    </source>
</evidence>
<reference evidence="7 8" key="1">
    <citation type="submission" date="2009-11" db="EMBL/GenBank/DDBJ databases">
        <title>Annotation of Allomyces macrogynus ATCC 38327.</title>
        <authorList>
            <consortium name="The Broad Institute Genome Sequencing Platform"/>
            <person name="Russ C."/>
            <person name="Cuomo C."/>
            <person name="Burger G."/>
            <person name="Gray M.W."/>
            <person name="Holland P.W.H."/>
            <person name="King N."/>
            <person name="Lang F.B.F."/>
            <person name="Roger A.J."/>
            <person name="Ruiz-Trillo I."/>
            <person name="Young S.K."/>
            <person name="Zeng Q."/>
            <person name="Gargeya S."/>
            <person name="Fitzgerald M."/>
            <person name="Haas B."/>
            <person name="Abouelleil A."/>
            <person name="Alvarado L."/>
            <person name="Arachchi H.M."/>
            <person name="Berlin A."/>
            <person name="Chapman S.B."/>
            <person name="Gearin G."/>
            <person name="Goldberg J."/>
            <person name="Griggs A."/>
            <person name="Gujja S."/>
            <person name="Hansen M."/>
            <person name="Heiman D."/>
            <person name="Howarth C."/>
            <person name="Larimer J."/>
            <person name="Lui A."/>
            <person name="MacDonald P.J.P."/>
            <person name="McCowen C."/>
            <person name="Montmayeur A."/>
            <person name="Murphy C."/>
            <person name="Neiman D."/>
            <person name="Pearson M."/>
            <person name="Priest M."/>
            <person name="Roberts A."/>
            <person name="Saif S."/>
            <person name="Shea T."/>
            <person name="Sisk P."/>
            <person name="Stolte C."/>
            <person name="Sykes S."/>
            <person name="Wortman J."/>
            <person name="Nusbaum C."/>
            <person name="Birren B."/>
        </authorList>
    </citation>
    <scope>NUCLEOTIDE SEQUENCE [LARGE SCALE GENOMIC DNA]</scope>
    <source>
        <strain evidence="7 8">ATCC 38327</strain>
    </source>
</reference>
<dbReference type="OMA" id="WINTIAK"/>
<evidence type="ECO:0000256" key="1">
    <source>
        <dbReference type="ARBA" id="ARBA00004141"/>
    </source>
</evidence>
<dbReference type="InterPro" id="IPR007248">
    <property type="entry name" value="Mpv17_PMP22"/>
</dbReference>
<protein>
    <submittedName>
        <fullName evidence="7">Uncharacterized protein</fullName>
    </submittedName>
</protein>
<proteinExistence type="inferred from homology"/>
<dbReference type="Pfam" id="PF04117">
    <property type="entry name" value="Mpv17_PMP22"/>
    <property type="match status" value="1"/>
</dbReference>
<dbReference type="Proteomes" id="UP000054350">
    <property type="component" value="Unassembled WGS sequence"/>
</dbReference>
<evidence type="ECO:0000256" key="2">
    <source>
        <dbReference type="ARBA" id="ARBA00006824"/>
    </source>
</evidence>
<reference evidence="8" key="2">
    <citation type="submission" date="2009-11" db="EMBL/GenBank/DDBJ databases">
        <title>The Genome Sequence of Allomyces macrogynus strain ATCC 38327.</title>
        <authorList>
            <consortium name="The Broad Institute Genome Sequencing Platform"/>
            <person name="Russ C."/>
            <person name="Cuomo C."/>
            <person name="Shea T."/>
            <person name="Young S.K."/>
            <person name="Zeng Q."/>
            <person name="Koehrsen M."/>
            <person name="Haas B."/>
            <person name="Borodovsky M."/>
            <person name="Guigo R."/>
            <person name="Alvarado L."/>
            <person name="Berlin A."/>
            <person name="Borenstein D."/>
            <person name="Chen Z."/>
            <person name="Engels R."/>
            <person name="Freedman E."/>
            <person name="Gellesch M."/>
            <person name="Goldberg J."/>
            <person name="Griggs A."/>
            <person name="Gujja S."/>
            <person name="Heiman D."/>
            <person name="Hepburn T."/>
            <person name="Howarth C."/>
            <person name="Jen D."/>
            <person name="Larson L."/>
            <person name="Lewis B."/>
            <person name="Mehta T."/>
            <person name="Park D."/>
            <person name="Pearson M."/>
            <person name="Roberts A."/>
            <person name="Saif S."/>
            <person name="Shenoy N."/>
            <person name="Sisk P."/>
            <person name="Stolte C."/>
            <person name="Sykes S."/>
            <person name="Walk T."/>
            <person name="White J."/>
            <person name="Yandava C."/>
            <person name="Burger G."/>
            <person name="Gray M.W."/>
            <person name="Holland P.W.H."/>
            <person name="King N."/>
            <person name="Lang F.B.F."/>
            <person name="Roger A.J."/>
            <person name="Ruiz-Trillo I."/>
            <person name="Lander E."/>
            <person name="Nusbaum C."/>
        </authorList>
    </citation>
    <scope>NUCLEOTIDE SEQUENCE [LARGE SCALE GENOMIC DNA]</scope>
    <source>
        <strain evidence="8">ATCC 38327</strain>
    </source>
</reference>
<dbReference type="PANTHER" id="PTHR11266">
    <property type="entry name" value="PEROXISOMAL MEMBRANE PROTEIN 2, PXMP2 MPV17"/>
    <property type="match status" value="1"/>
</dbReference>
<dbReference type="VEuPathDB" id="FungiDB:AMAG_06074"/>
<dbReference type="OrthoDB" id="860at2759"/>
<evidence type="ECO:0000256" key="4">
    <source>
        <dbReference type="ARBA" id="ARBA00022989"/>
    </source>
</evidence>
<name>A0A0L0SE02_ALLM3</name>
<evidence type="ECO:0000313" key="8">
    <source>
        <dbReference type="Proteomes" id="UP000054350"/>
    </source>
</evidence>
<dbReference type="eggNOG" id="KOG1944">
    <property type="taxonomic scope" value="Eukaryota"/>
</dbReference>
<evidence type="ECO:0000313" key="7">
    <source>
        <dbReference type="EMBL" id="KNE60711.1"/>
    </source>
</evidence>
<keyword evidence="3 6" id="KW-0812">Transmembrane</keyword>
<dbReference type="STRING" id="578462.A0A0L0SE02"/>
<dbReference type="GO" id="GO:0005778">
    <property type="term" value="C:peroxisomal membrane"/>
    <property type="evidence" value="ECO:0007669"/>
    <property type="project" value="TreeGrafter"/>
</dbReference>
<comment type="similarity">
    <text evidence="2 6">Belongs to the peroxisomal membrane protein PXMP2/4 family.</text>
</comment>
<dbReference type="EMBL" id="GG745336">
    <property type="protein sequence ID" value="KNE60711.1"/>
    <property type="molecule type" value="Genomic_DNA"/>
</dbReference>